<keyword evidence="2" id="KW-1185">Reference proteome</keyword>
<sequence length="84" mass="9645">MEGVYVFPISDTKIGCGSSITINKTLFLRAGSTLIHIFREKNMAADQTAKITREEGHFSWDQNIVQRRLNQLNLLEQRLSHIRS</sequence>
<dbReference type="Proteomes" id="UP001454036">
    <property type="component" value="Unassembled WGS sequence"/>
</dbReference>
<evidence type="ECO:0000313" key="2">
    <source>
        <dbReference type="Proteomes" id="UP001454036"/>
    </source>
</evidence>
<protein>
    <submittedName>
        <fullName evidence="1">Uncharacterized protein</fullName>
    </submittedName>
</protein>
<evidence type="ECO:0000313" key="1">
    <source>
        <dbReference type="EMBL" id="GAA0153937.1"/>
    </source>
</evidence>
<accession>A0AAV3PQB6</accession>
<name>A0AAV3PQB6_LITER</name>
<dbReference type="AlphaFoldDB" id="A0AAV3PQB6"/>
<organism evidence="1 2">
    <name type="scientific">Lithospermum erythrorhizon</name>
    <name type="common">Purple gromwell</name>
    <name type="synonym">Lithospermum officinale var. erythrorhizon</name>
    <dbReference type="NCBI Taxonomy" id="34254"/>
    <lineage>
        <taxon>Eukaryota</taxon>
        <taxon>Viridiplantae</taxon>
        <taxon>Streptophyta</taxon>
        <taxon>Embryophyta</taxon>
        <taxon>Tracheophyta</taxon>
        <taxon>Spermatophyta</taxon>
        <taxon>Magnoliopsida</taxon>
        <taxon>eudicotyledons</taxon>
        <taxon>Gunneridae</taxon>
        <taxon>Pentapetalae</taxon>
        <taxon>asterids</taxon>
        <taxon>lamiids</taxon>
        <taxon>Boraginales</taxon>
        <taxon>Boraginaceae</taxon>
        <taxon>Boraginoideae</taxon>
        <taxon>Lithospermeae</taxon>
        <taxon>Lithospermum</taxon>
    </lineage>
</organism>
<reference evidence="1 2" key="1">
    <citation type="submission" date="2024-01" db="EMBL/GenBank/DDBJ databases">
        <title>The complete chloroplast genome sequence of Lithospermum erythrorhizon: insights into the phylogenetic relationship among Boraginaceae species and the maternal lineages of purple gromwells.</title>
        <authorList>
            <person name="Okada T."/>
            <person name="Watanabe K."/>
        </authorList>
    </citation>
    <scope>NUCLEOTIDE SEQUENCE [LARGE SCALE GENOMIC DNA]</scope>
</reference>
<comment type="caution">
    <text evidence="1">The sequence shown here is derived from an EMBL/GenBank/DDBJ whole genome shotgun (WGS) entry which is preliminary data.</text>
</comment>
<proteinExistence type="predicted"/>
<gene>
    <name evidence="1" type="ORF">LIER_12056</name>
</gene>
<dbReference type="EMBL" id="BAABME010002282">
    <property type="protein sequence ID" value="GAA0153937.1"/>
    <property type="molecule type" value="Genomic_DNA"/>
</dbReference>